<evidence type="ECO:0000256" key="9">
    <source>
        <dbReference type="HAMAP-Rule" id="MF_00772"/>
    </source>
</evidence>
<name>A0A0J9BNS7_9FIRM</name>
<dbReference type="GO" id="GO:0003908">
    <property type="term" value="F:methylated-DNA-[protein]-cysteine S-methyltransferase activity"/>
    <property type="evidence" value="ECO:0007669"/>
    <property type="project" value="UniProtKB-UniRule"/>
</dbReference>
<dbReference type="InterPro" id="IPR036631">
    <property type="entry name" value="MGMT_N_sf"/>
</dbReference>
<dbReference type="GeneID" id="93164294"/>
<dbReference type="PATRIC" id="fig|742734.4.peg.5102"/>
<evidence type="ECO:0000313" key="13">
    <source>
        <dbReference type="Proteomes" id="UP000037392"/>
    </source>
</evidence>
<protein>
    <recommendedName>
        <fullName evidence="9">Methylated-DNA--protein-cysteine methyltransferase</fullName>
        <ecNumber evidence="9">2.1.1.63</ecNumber>
    </recommendedName>
    <alternativeName>
        <fullName evidence="9">6-O-methylguanine-DNA methyltransferase</fullName>
        <shortName evidence="9">MGMT</shortName>
    </alternativeName>
    <alternativeName>
        <fullName evidence="9">O-6-methylguanine-DNA-alkyltransferase</fullName>
    </alternativeName>
</protein>
<dbReference type="SUPFAM" id="SSF46767">
    <property type="entry name" value="Methylated DNA-protein cysteine methyltransferase, C-terminal domain"/>
    <property type="match status" value="1"/>
</dbReference>
<dbReference type="Pfam" id="PF02870">
    <property type="entry name" value="Methyltransf_1N"/>
    <property type="match status" value="1"/>
</dbReference>
<dbReference type="PROSITE" id="PS00374">
    <property type="entry name" value="MGMT"/>
    <property type="match status" value="1"/>
</dbReference>
<accession>A0A0J9BNS7</accession>
<comment type="miscellaneous">
    <text evidence="9">This enzyme catalyzes only one turnover and therefore is not strictly catalytic. According to one definition, an enzyme is a biocatalyst that acts repeatedly and over many reaction cycles.</text>
</comment>
<dbReference type="PANTHER" id="PTHR10815:SF5">
    <property type="entry name" value="METHYLATED-DNA--PROTEIN-CYSTEINE METHYLTRANSFERASE"/>
    <property type="match status" value="1"/>
</dbReference>
<dbReference type="Pfam" id="PF01035">
    <property type="entry name" value="DNA_binding_1"/>
    <property type="match status" value="1"/>
</dbReference>
<proteinExistence type="inferred from homology"/>
<comment type="catalytic activity">
    <reaction evidence="8 9">
        <text>a 6-O-methyl-2'-deoxyguanosine in DNA + L-cysteinyl-[protein] = S-methyl-L-cysteinyl-[protein] + a 2'-deoxyguanosine in DNA</text>
        <dbReference type="Rhea" id="RHEA:24000"/>
        <dbReference type="Rhea" id="RHEA-COMP:10131"/>
        <dbReference type="Rhea" id="RHEA-COMP:10132"/>
        <dbReference type="Rhea" id="RHEA-COMP:11367"/>
        <dbReference type="Rhea" id="RHEA-COMP:11368"/>
        <dbReference type="ChEBI" id="CHEBI:29950"/>
        <dbReference type="ChEBI" id="CHEBI:82612"/>
        <dbReference type="ChEBI" id="CHEBI:85445"/>
        <dbReference type="ChEBI" id="CHEBI:85448"/>
        <dbReference type="EC" id="2.1.1.63"/>
    </reaction>
</comment>
<comment type="subcellular location">
    <subcellularLocation>
        <location evidence="9">Cytoplasm</location>
    </subcellularLocation>
</comment>
<dbReference type="RefSeq" id="WP_007859857.1">
    <property type="nucleotide sequence ID" value="NZ_KQ235883.1"/>
</dbReference>
<keyword evidence="3 9" id="KW-0963">Cytoplasm</keyword>
<evidence type="ECO:0000256" key="5">
    <source>
        <dbReference type="ARBA" id="ARBA00022679"/>
    </source>
</evidence>
<evidence type="ECO:0000256" key="2">
    <source>
        <dbReference type="ARBA" id="ARBA00008711"/>
    </source>
</evidence>
<feature type="active site" description="Nucleophile; methyl group acceptor" evidence="9">
    <location>
        <position position="156"/>
    </location>
</feature>
<sequence>MIYIGTIPSPAGILTLSGNEKSITGLWIQGQKYFGSTLERGMLEPDGRGGLRIRPQKEVPELYEENGSLEIFREAGAWLEEYFGGREPDFMPSLAPSGSEFRQQVWKILCRIPYGGSTTYGHIAKEMAAQMGRTTMSAQAVGGAVGHNPISIMIPCHRVMGSDGSLTGYAAGTDVKKMLLRLETGSLVK</sequence>
<dbReference type="EC" id="2.1.1.63" evidence="9"/>
<evidence type="ECO:0000259" key="11">
    <source>
        <dbReference type="Pfam" id="PF02870"/>
    </source>
</evidence>
<dbReference type="InterPro" id="IPR001497">
    <property type="entry name" value="MethylDNA_cys_MeTrfase_AS"/>
</dbReference>
<dbReference type="AlphaFoldDB" id="A0A0J9BNS7"/>
<dbReference type="InterPro" id="IPR036388">
    <property type="entry name" value="WH-like_DNA-bd_sf"/>
</dbReference>
<feature type="domain" description="Methylguanine DNA methyltransferase ribonuclease-like" evidence="11">
    <location>
        <begin position="2"/>
        <end position="90"/>
    </location>
</feature>
<dbReference type="InterPro" id="IPR008332">
    <property type="entry name" value="MethylG_MeTrfase_N"/>
</dbReference>
<evidence type="ECO:0000256" key="1">
    <source>
        <dbReference type="ARBA" id="ARBA00001286"/>
    </source>
</evidence>
<dbReference type="GO" id="GO:0006307">
    <property type="term" value="P:DNA alkylation repair"/>
    <property type="evidence" value="ECO:0007669"/>
    <property type="project" value="UniProtKB-UniRule"/>
</dbReference>
<dbReference type="InterPro" id="IPR023546">
    <property type="entry name" value="MGMT"/>
</dbReference>
<dbReference type="GO" id="GO:0032259">
    <property type="term" value="P:methylation"/>
    <property type="evidence" value="ECO:0007669"/>
    <property type="project" value="UniProtKB-KW"/>
</dbReference>
<keyword evidence="4 9" id="KW-0489">Methyltransferase</keyword>
<evidence type="ECO:0000256" key="6">
    <source>
        <dbReference type="ARBA" id="ARBA00022763"/>
    </source>
</evidence>
<dbReference type="OrthoDB" id="9802228at2"/>
<organism evidence="12 13">
    <name type="scientific">[Clostridium] citroniae WAL-19142</name>
    <dbReference type="NCBI Taxonomy" id="742734"/>
    <lineage>
        <taxon>Bacteria</taxon>
        <taxon>Bacillati</taxon>
        <taxon>Bacillota</taxon>
        <taxon>Clostridia</taxon>
        <taxon>Lachnospirales</taxon>
        <taxon>Lachnospiraceae</taxon>
        <taxon>Enterocloster</taxon>
    </lineage>
</organism>
<reference evidence="12 13" key="1">
    <citation type="submission" date="2011-04" db="EMBL/GenBank/DDBJ databases">
        <title>The Genome Sequence of Clostridium citroniae WAL-19142.</title>
        <authorList>
            <consortium name="The Broad Institute Genome Sequencing Platform"/>
            <person name="Earl A."/>
            <person name="Ward D."/>
            <person name="Feldgarden M."/>
            <person name="Gevers D."/>
            <person name="Warren Y.A."/>
            <person name="Tyrrell K.L."/>
            <person name="Citron D.M."/>
            <person name="Goldstein E.J."/>
            <person name="Daigneault M."/>
            <person name="Allen-Vercoe E."/>
            <person name="Young S.K."/>
            <person name="Zeng Q."/>
            <person name="Gargeya S."/>
            <person name="Fitzgerald M."/>
            <person name="Haas B."/>
            <person name="Abouelleil A."/>
            <person name="Alvarado L."/>
            <person name="Arachchi H.M."/>
            <person name="Berlin A."/>
            <person name="Brown A."/>
            <person name="Chapman S.B."/>
            <person name="Chen Z."/>
            <person name="Dunbar C."/>
            <person name="Freedman E."/>
            <person name="Gearin G."/>
            <person name="Gellesch M."/>
            <person name="Goldberg J."/>
            <person name="Griggs A."/>
            <person name="Gujja S."/>
            <person name="Heilman E.R."/>
            <person name="Heiman D."/>
            <person name="Howarth C."/>
            <person name="Larson L."/>
            <person name="Lui A."/>
            <person name="MacDonald P.J."/>
            <person name="Mehta T."/>
            <person name="Montmayeur A."/>
            <person name="Murphy C."/>
            <person name="Neiman D."/>
            <person name="Pearson M."/>
            <person name="Priest M."/>
            <person name="Roberts A."/>
            <person name="Saif S."/>
            <person name="Shea T."/>
            <person name="Shenoy N."/>
            <person name="Sisk P."/>
            <person name="Stolte C."/>
            <person name="Sykes S."/>
            <person name="White J."/>
            <person name="Yandava C."/>
            <person name="Wortman J."/>
            <person name="Nusbaum C."/>
            <person name="Birren B."/>
        </authorList>
    </citation>
    <scope>NUCLEOTIDE SEQUENCE [LARGE SCALE GENOMIC DNA]</scope>
    <source>
        <strain evidence="12 13">WAL-19142</strain>
    </source>
</reference>
<dbReference type="CDD" id="cd06445">
    <property type="entry name" value="ATase"/>
    <property type="match status" value="1"/>
</dbReference>
<evidence type="ECO:0000256" key="7">
    <source>
        <dbReference type="ARBA" id="ARBA00023204"/>
    </source>
</evidence>
<gene>
    <name evidence="12" type="ORF">HMPREF9470_04764</name>
</gene>
<evidence type="ECO:0000256" key="4">
    <source>
        <dbReference type="ARBA" id="ARBA00022603"/>
    </source>
</evidence>
<dbReference type="Proteomes" id="UP000037392">
    <property type="component" value="Unassembled WGS sequence"/>
</dbReference>
<evidence type="ECO:0000256" key="8">
    <source>
        <dbReference type="ARBA" id="ARBA00049348"/>
    </source>
</evidence>
<dbReference type="NCBIfam" id="TIGR00589">
    <property type="entry name" value="ogt"/>
    <property type="match status" value="1"/>
</dbReference>
<keyword evidence="7 9" id="KW-0234">DNA repair</keyword>
<comment type="function">
    <text evidence="9">Involved in the cellular defense against the biological effects of O6-methylguanine (O6-MeG) and O4-methylthymine (O4-MeT) in DNA. Repairs the methylated nucleobase in DNA by stoichiometrically transferring the methyl group to a cysteine residue in the enzyme. This is a suicide reaction: the enzyme is irreversibly inactivated.</text>
</comment>
<keyword evidence="6 9" id="KW-0227">DNA damage</keyword>
<comment type="catalytic activity">
    <reaction evidence="1 9">
        <text>a 4-O-methyl-thymidine in DNA + L-cysteinyl-[protein] = a thymidine in DNA + S-methyl-L-cysteinyl-[protein]</text>
        <dbReference type="Rhea" id="RHEA:53428"/>
        <dbReference type="Rhea" id="RHEA-COMP:10131"/>
        <dbReference type="Rhea" id="RHEA-COMP:10132"/>
        <dbReference type="Rhea" id="RHEA-COMP:13555"/>
        <dbReference type="Rhea" id="RHEA-COMP:13556"/>
        <dbReference type="ChEBI" id="CHEBI:29950"/>
        <dbReference type="ChEBI" id="CHEBI:82612"/>
        <dbReference type="ChEBI" id="CHEBI:137386"/>
        <dbReference type="ChEBI" id="CHEBI:137387"/>
        <dbReference type="EC" id="2.1.1.63"/>
    </reaction>
</comment>
<evidence type="ECO:0000313" key="12">
    <source>
        <dbReference type="EMBL" id="KMW14458.1"/>
    </source>
</evidence>
<dbReference type="InterPro" id="IPR014048">
    <property type="entry name" value="MethylDNA_cys_MeTrfase_DNA-bd"/>
</dbReference>
<dbReference type="HAMAP" id="MF_00772">
    <property type="entry name" value="OGT"/>
    <property type="match status" value="1"/>
</dbReference>
<comment type="similarity">
    <text evidence="2 9">Belongs to the MGMT family.</text>
</comment>
<dbReference type="PANTHER" id="PTHR10815">
    <property type="entry name" value="METHYLATED-DNA--PROTEIN-CYSTEINE METHYLTRANSFERASE"/>
    <property type="match status" value="1"/>
</dbReference>
<dbReference type="FunFam" id="1.10.10.10:FF:000214">
    <property type="entry name" value="Methylated-DNA--protein-cysteine methyltransferase"/>
    <property type="match status" value="1"/>
</dbReference>
<keyword evidence="5 9" id="KW-0808">Transferase</keyword>
<evidence type="ECO:0000256" key="3">
    <source>
        <dbReference type="ARBA" id="ARBA00022490"/>
    </source>
</evidence>
<comment type="caution">
    <text evidence="12">The sequence shown here is derived from an EMBL/GenBank/DDBJ whole genome shotgun (WGS) entry which is preliminary data.</text>
</comment>
<dbReference type="EMBL" id="ADLK01000037">
    <property type="protein sequence ID" value="KMW14458.1"/>
    <property type="molecule type" value="Genomic_DNA"/>
</dbReference>
<feature type="domain" description="Methylated-DNA-[protein]-cysteine S-methyltransferase DNA binding" evidence="10">
    <location>
        <begin position="100"/>
        <end position="184"/>
    </location>
</feature>
<evidence type="ECO:0000259" key="10">
    <source>
        <dbReference type="Pfam" id="PF01035"/>
    </source>
</evidence>
<dbReference type="InterPro" id="IPR036217">
    <property type="entry name" value="MethylDNA_cys_MeTrfase_DNAb"/>
</dbReference>
<dbReference type="SUPFAM" id="SSF53155">
    <property type="entry name" value="Methylated DNA-protein cysteine methyltransferase domain"/>
    <property type="match status" value="1"/>
</dbReference>
<dbReference type="Gene3D" id="1.10.10.10">
    <property type="entry name" value="Winged helix-like DNA-binding domain superfamily/Winged helix DNA-binding domain"/>
    <property type="match status" value="1"/>
</dbReference>
<dbReference type="Gene3D" id="3.30.160.70">
    <property type="entry name" value="Methylated DNA-protein cysteine methyltransferase domain"/>
    <property type="match status" value="1"/>
</dbReference>
<dbReference type="GO" id="GO:0005737">
    <property type="term" value="C:cytoplasm"/>
    <property type="evidence" value="ECO:0007669"/>
    <property type="project" value="UniProtKB-SubCell"/>
</dbReference>